<proteinExistence type="inferred from homology"/>
<evidence type="ECO:0000256" key="2">
    <source>
        <dbReference type="ARBA" id="ARBA00022714"/>
    </source>
</evidence>
<keyword evidence="4" id="KW-0560">Oxidoreductase</keyword>
<dbReference type="GO" id="GO:0051213">
    <property type="term" value="F:dioxygenase activity"/>
    <property type="evidence" value="ECO:0007669"/>
    <property type="project" value="UniProtKB-KW"/>
</dbReference>
<evidence type="ECO:0000256" key="4">
    <source>
        <dbReference type="ARBA" id="ARBA00023002"/>
    </source>
</evidence>
<evidence type="ECO:0000256" key="6">
    <source>
        <dbReference type="ARBA" id="ARBA00023014"/>
    </source>
</evidence>
<evidence type="ECO:0000256" key="7">
    <source>
        <dbReference type="SAM" id="MobiDB-lite"/>
    </source>
</evidence>
<keyword evidence="9" id="KW-0223">Dioxygenase</keyword>
<comment type="similarity">
    <text evidence="1">Belongs to the bacterial ring-hydroxylating dioxygenase alpha subunit family.</text>
</comment>
<keyword evidence="3" id="KW-0479">Metal-binding</keyword>
<accession>A0A346XWN1</accession>
<dbReference type="InterPro" id="IPR036922">
    <property type="entry name" value="Rieske_2Fe-2S_sf"/>
</dbReference>
<dbReference type="InterPro" id="IPR015879">
    <property type="entry name" value="Ring_hydroxy_dOase_asu_C_dom"/>
</dbReference>
<dbReference type="GO" id="GO:0004497">
    <property type="term" value="F:monooxygenase activity"/>
    <property type="evidence" value="ECO:0007669"/>
    <property type="project" value="UniProtKB-ARBA"/>
</dbReference>
<organism evidence="9 10">
    <name type="scientific">Euzebya pacifica</name>
    <dbReference type="NCBI Taxonomy" id="1608957"/>
    <lineage>
        <taxon>Bacteria</taxon>
        <taxon>Bacillati</taxon>
        <taxon>Actinomycetota</taxon>
        <taxon>Nitriliruptoria</taxon>
        <taxon>Euzebyales</taxon>
    </lineage>
</organism>
<protein>
    <submittedName>
        <fullName evidence="9">p-cumate dioxygenase large subunit (CmtAb)</fullName>
    </submittedName>
</protein>
<keyword evidence="10" id="KW-1185">Reference proteome</keyword>
<dbReference type="PANTHER" id="PTHR43756">
    <property type="entry name" value="CHOLINE MONOOXYGENASE, CHLOROPLASTIC"/>
    <property type="match status" value="1"/>
</dbReference>
<dbReference type="InterPro" id="IPR001663">
    <property type="entry name" value="Rng_hydr_dOase-A"/>
</dbReference>
<sequence length="461" mass="50961">MLVWGWGWLGGGVRGGGADLEDLMVEAGGLVVDDPSRGLFRVDRTVMTSAAVLDAEMQRVFDRCWLYVGHESEVAEPGEYRRRVVAGRSVIFVRGADDEVRVLHNSCPHRGAIVCRTDEGVATSFQCFYHAWTFATDGALRGVPGVQSYPEGFDQAERSLVPVARVESYRGFWFMCLDADAEPLRDYLADACELLDVIVDQSPSGRLRVVPGRQSYSIRANWKLLAENSYDSYHGTPTHQTYFSYLQATGGTSDQGDLKRRGAARPLGNGHACIEYSAPWGKPVARWVPTFGEQAREEMAVVRAQLHDQHGPERGARITDTMRNMVIFPNLVVNDIMSLTVRTFQPTGPDTMSVDAYALAPVEEEGEALHRRLQSFLEFLGPAGLATPDDAEALESCQIGFASGGVTHNDISKGYGTTERDGELQMRSWWREWNHRMTGQPRQALGDPTQPTERTADALAG</sequence>
<dbReference type="AlphaFoldDB" id="A0A346XWN1"/>
<evidence type="ECO:0000259" key="8">
    <source>
        <dbReference type="PROSITE" id="PS51296"/>
    </source>
</evidence>
<evidence type="ECO:0000256" key="5">
    <source>
        <dbReference type="ARBA" id="ARBA00023004"/>
    </source>
</evidence>
<dbReference type="Gene3D" id="2.102.10.10">
    <property type="entry name" value="Rieske [2Fe-2S] iron-sulphur domain"/>
    <property type="match status" value="1"/>
</dbReference>
<dbReference type="EMBL" id="CP031165">
    <property type="protein sequence ID" value="AXV06628.1"/>
    <property type="molecule type" value="Genomic_DNA"/>
</dbReference>
<dbReference type="GO" id="GO:0005506">
    <property type="term" value="F:iron ion binding"/>
    <property type="evidence" value="ECO:0007669"/>
    <property type="project" value="InterPro"/>
</dbReference>
<dbReference type="PROSITE" id="PS51296">
    <property type="entry name" value="RIESKE"/>
    <property type="match status" value="1"/>
</dbReference>
<evidence type="ECO:0000256" key="1">
    <source>
        <dbReference type="ARBA" id="ARBA00008751"/>
    </source>
</evidence>
<evidence type="ECO:0000313" key="9">
    <source>
        <dbReference type="EMBL" id="AXV06628.1"/>
    </source>
</evidence>
<reference evidence="9 10" key="1">
    <citation type="submission" date="2018-09" db="EMBL/GenBank/DDBJ databases">
        <title>Complete genome sequence of Euzebya sp. DY32-46 isolated from seawater of Pacific Ocean.</title>
        <authorList>
            <person name="Xu L."/>
            <person name="Wu Y.-H."/>
            <person name="Xu X.-W."/>
        </authorList>
    </citation>
    <scope>NUCLEOTIDE SEQUENCE [LARGE SCALE GENOMIC DNA]</scope>
    <source>
        <strain evidence="9 10">DY32-46</strain>
    </source>
</reference>
<dbReference type="PRINTS" id="PR00090">
    <property type="entry name" value="RNGDIOXGNASE"/>
</dbReference>
<dbReference type="Pfam" id="PF00848">
    <property type="entry name" value="Ring_hydroxyl_A"/>
    <property type="match status" value="1"/>
</dbReference>
<gene>
    <name evidence="9" type="ORF">DVS28_a1943</name>
</gene>
<evidence type="ECO:0000256" key="3">
    <source>
        <dbReference type="ARBA" id="ARBA00022723"/>
    </source>
</evidence>
<keyword evidence="6" id="KW-0411">Iron-sulfur</keyword>
<feature type="region of interest" description="Disordered" evidence="7">
    <location>
        <begin position="438"/>
        <end position="461"/>
    </location>
</feature>
<dbReference type="PANTHER" id="PTHR43756:SF1">
    <property type="entry name" value="3-PHENYLPROPIONATE_CINNAMIC ACID DIOXYGENASE SUBUNIT ALPHA"/>
    <property type="match status" value="1"/>
</dbReference>
<dbReference type="GO" id="GO:0051537">
    <property type="term" value="F:2 iron, 2 sulfur cluster binding"/>
    <property type="evidence" value="ECO:0007669"/>
    <property type="project" value="UniProtKB-KW"/>
</dbReference>
<dbReference type="KEGG" id="euz:DVS28_a1943"/>
<dbReference type="Proteomes" id="UP000264006">
    <property type="component" value="Chromosome"/>
</dbReference>
<dbReference type="SUPFAM" id="SSF55961">
    <property type="entry name" value="Bet v1-like"/>
    <property type="match status" value="1"/>
</dbReference>
<name>A0A346XWN1_9ACTN</name>
<evidence type="ECO:0000313" key="10">
    <source>
        <dbReference type="Proteomes" id="UP000264006"/>
    </source>
</evidence>
<keyword evidence="2" id="KW-0001">2Fe-2S</keyword>
<dbReference type="InterPro" id="IPR017941">
    <property type="entry name" value="Rieske_2Fe-2S"/>
</dbReference>
<dbReference type="SUPFAM" id="SSF50022">
    <property type="entry name" value="ISP domain"/>
    <property type="match status" value="1"/>
</dbReference>
<dbReference type="CDD" id="cd03469">
    <property type="entry name" value="Rieske_RO_Alpha_N"/>
    <property type="match status" value="1"/>
</dbReference>
<feature type="domain" description="Rieske" evidence="8">
    <location>
        <begin position="66"/>
        <end position="175"/>
    </location>
</feature>
<dbReference type="Gene3D" id="3.90.380.10">
    <property type="entry name" value="Naphthalene 1,2-dioxygenase Alpha Subunit, Chain A, domain 1"/>
    <property type="match status" value="1"/>
</dbReference>
<dbReference type="Pfam" id="PF00355">
    <property type="entry name" value="Rieske"/>
    <property type="match status" value="1"/>
</dbReference>
<keyword evidence="5" id="KW-0408">Iron</keyword>
<dbReference type="GO" id="GO:0016705">
    <property type="term" value="F:oxidoreductase activity, acting on paired donors, with incorporation or reduction of molecular oxygen"/>
    <property type="evidence" value="ECO:0007669"/>
    <property type="project" value="UniProtKB-ARBA"/>
</dbReference>